<keyword evidence="1" id="KW-0812">Transmembrane</keyword>
<dbReference type="STRING" id="309801.trd_1739"/>
<dbReference type="EMBL" id="CP001275">
    <property type="protein sequence ID" value="ACM05170.1"/>
    <property type="molecule type" value="Genomic_DNA"/>
</dbReference>
<dbReference type="KEGG" id="tro:trd_1739"/>
<dbReference type="AlphaFoldDB" id="B9L128"/>
<keyword evidence="1" id="KW-1133">Transmembrane helix</keyword>
<dbReference type="RefSeq" id="WP_015922681.1">
    <property type="nucleotide sequence ID" value="NC_011959.1"/>
</dbReference>
<organism evidence="2 3">
    <name type="scientific">Thermomicrobium roseum (strain ATCC 27502 / DSM 5159 / P-2)</name>
    <dbReference type="NCBI Taxonomy" id="309801"/>
    <lineage>
        <taxon>Bacteria</taxon>
        <taxon>Pseudomonadati</taxon>
        <taxon>Thermomicrobiota</taxon>
        <taxon>Thermomicrobia</taxon>
        <taxon>Thermomicrobiales</taxon>
        <taxon>Thermomicrobiaceae</taxon>
        <taxon>Thermomicrobium</taxon>
    </lineage>
</organism>
<dbReference type="HOGENOM" id="CLU_2132356_0_0_0"/>
<sequence length="113" mass="12086">MRAFVDLRLALSIACGILVAATGLALGWFLFVLRDVLVPYVAVLVAETIARPVGWLERHRLPAGVAVSLVFAAAGLIAVALVLLVLSPLVAQALALRDELPRLVEQLVRLRAL</sequence>
<proteinExistence type="predicted"/>
<dbReference type="Proteomes" id="UP000000447">
    <property type="component" value="Chromosome"/>
</dbReference>
<evidence type="ECO:0008006" key="4">
    <source>
        <dbReference type="Google" id="ProtNLM"/>
    </source>
</evidence>
<protein>
    <recommendedName>
        <fullName evidence="4">AI-2E family transporter</fullName>
    </recommendedName>
</protein>
<keyword evidence="3" id="KW-1185">Reference proteome</keyword>
<gene>
    <name evidence="2" type="ordered locus">trd_1739</name>
</gene>
<feature type="transmembrane region" description="Helical" evidence="1">
    <location>
        <begin position="7"/>
        <end position="31"/>
    </location>
</feature>
<accession>B9L128</accession>
<evidence type="ECO:0000313" key="3">
    <source>
        <dbReference type="Proteomes" id="UP000000447"/>
    </source>
</evidence>
<name>B9L128_THERP</name>
<reference evidence="2 3" key="1">
    <citation type="journal article" date="2009" name="PLoS ONE">
        <title>Complete genome sequence of the aerobic CO-oxidizing thermophile Thermomicrobium roseum.</title>
        <authorList>
            <person name="Wu D."/>
            <person name="Raymond J."/>
            <person name="Wu M."/>
            <person name="Chatterji S."/>
            <person name="Ren Q."/>
            <person name="Graham J.E."/>
            <person name="Bryant D.A."/>
            <person name="Robb F."/>
            <person name="Colman A."/>
            <person name="Tallon L.J."/>
            <person name="Badger J.H."/>
            <person name="Madupu R."/>
            <person name="Ward N.L."/>
            <person name="Eisen J.A."/>
        </authorList>
    </citation>
    <scope>NUCLEOTIDE SEQUENCE [LARGE SCALE GENOMIC DNA]</scope>
    <source>
        <strain evidence="3">ATCC 27502 / DSM 5159 / P-2</strain>
    </source>
</reference>
<keyword evidence="1" id="KW-0472">Membrane</keyword>
<evidence type="ECO:0000313" key="2">
    <source>
        <dbReference type="EMBL" id="ACM05170.1"/>
    </source>
</evidence>
<evidence type="ECO:0000256" key="1">
    <source>
        <dbReference type="SAM" id="Phobius"/>
    </source>
</evidence>
<feature type="transmembrane region" description="Helical" evidence="1">
    <location>
        <begin position="63"/>
        <end position="86"/>
    </location>
</feature>